<name>A0ACA9SBX3_9GLOM</name>
<reference evidence="1" key="1">
    <citation type="submission" date="2021-06" db="EMBL/GenBank/DDBJ databases">
        <authorList>
            <person name="Kallberg Y."/>
            <person name="Tangrot J."/>
            <person name="Rosling A."/>
        </authorList>
    </citation>
    <scope>NUCLEOTIDE SEQUENCE</scope>
    <source>
        <strain evidence="1">MA461A</strain>
    </source>
</reference>
<gene>
    <name evidence="1" type="ORF">RPERSI_LOCUS28175</name>
</gene>
<sequence>RSDIYSLGVLLWELTSGVPPFRELNCYEQLVFRIFKGERERVISNTPTNYVNIYTKCWSTDPDRRPTLEEILICLEECAKETIGFIENKIDGNEIKMYSELEQLNINSSEEEIKERSDEQNVSTIIKQQTNINSRKKVSNQIREKIKECPDEQNFPSIIKQQTFGQIQKTSKEYLNITQDDNIGPKKNNKKSEKLSQTNLDDYNNVEEPKMDQNLITNEIILEEPKRDQNLITNEIILEEPKRDQNLITNKIILKENI</sequence>
<feature type="non-terminal residue" evidence="1">
    <location>
        <position position="1"/>
    </location>
</feature>
<evidence type="ECO:0000313" key="2">
    <source>
        <dbReference type="Proteomes" id="UP000789920"/>
    </source>
</evidence>
<feature type="non-terminal residue" evidence="1">
    <location>
        <position position="258"/>
    </location>
</feature>
<keyword evidence="2" id="KW-1185">Reference proteome</keyword>
<dbReference type="EMBL" id="CAJVQC010101620">
    <property type="protein sequence ID" value="CAG8831526.1"/>
    <property type="molecule type" value="Genomic_DNA"/>
</dbReference>
<proteinExistence type="predicted"/>
<protein>
    <submittedName>
        <fullName evidence="1">11643_t:CDS:1</fullName>
    </submittedName>
</protein>
<organism evidence="1 2">
    <name type="scientific">Racocetra persica</name>
    <dbReference type="NCBI Taxonomy" id="160502"/>
    <lineage>
        <taxon>Eukaryota</taxon>
        <taxon>Fungi</taxon>
        <taxon>Fungi incertae sedis</taxon>
        <taxon>Mucoromycota</taxon>
        <taxon>Glomeromycotina</taxon>
        <taxon>Glomeromycetes</taxon>
        <taxon>Diversisporales</taxon>
        <taxon>Gigasporaceae</taxon>
        <taxon>Racocetra</taxon>
    </lineage>
</organism>
<accession>A0ACA9SBX3</accession>
<evidence type="ECO:0000313" key="1">
    <source>
        <dbReference type="EMBL" id="CAG8831526.1"/>
    </source>
</evidence>
<comment type="caution">
    <text evidence="1">The sequence shown here is derived from an EMBL/GenBank/DDBJ whole genome shotgun (WGS) entry which is preliminary data.</text>
</comment>
<dbReference type="Proteomes" id="UP000789920">
    <property type="component" value="Unassembled WGS sequence"/>
</dbReference>